<keyword evidence="3" id="KW-1185">Reference proteome</keyword>
<dbReference type="Proteomes" id="UP000748756">
    <property type="component" value="Unassembled WGS sequence"/>
</dbReference>
<evidence type="ECO:0000313" key="3">
    <source>
        <dbReference type="Proteomes" id="UP000748756"/>
    </source>
</evidence>
<evidence type="ECO:0000256" key="1">
    <source>
        <dbReference type="SAM" id="Phobius"/>
    </source>
</evidence>
<name>A0A9P5VCY6_9FUNG</name>
<comment type="caution">
    <text evidence="2">The sequence shown here is derived from an EMBL/GenBank/DDBJ whole genome shotgun (WGS) entry which is preliminary data.</text>
</comment>
<organism evidence="2 3">
    <name type="scientific">Linnemannia schmuckeri</name>
    <dbReference type="NCBI Taxonomy" id="64567"/>
    <lineage>
        <taxon>Eukaryota</taxon>
        <taxon>Fungi</taxon>
        <taxon>Fungi incertae sedis</taxon>
        <taxon>Mucoromycota</taxon>
        <taxon>Mortierellomycotina</taxon>
        <taxon>Mortierellomycetes</taxon>
        <taxon>Mortierellales</taxon>
        <taxon>Mortierellaceae</taxon>
        <taxon>Linnemannia</taxon>
    </lineage>
</organism>
<sequence length="127" mass="14013">MFGLLSNSIFSRQVLEEDALYLVGAAAVKFTILYPAILAAFITMLVNDHGVWIPRHESAVEYIMLVTRAVAGFGGVDVLAAFVDLTYRLVFKDTKACPDVKPAFNWYSIRLDGIFGQGEGEIECDMS</sequence>
<dbReference type="EMBL" id="JAAAUQ010000218">
    <property type="protein sequence ID" value="KAF9152802.1"/>
    <property type="molecule type" value="Genomic_DNA"/>
</dbReference>
<protein>
    <submittedName>
        <fullName evidence="2">Uncharacterized protein</fullName>
    </submittedName>
</protein>
<gene>
    <name evidence="2" type="ORF">BG015_004667</name>
</gene>
<accession>A0A9P5VCY6</accession>
<keyword evidence="1" id="KW-0472">Membrane</keyword>
<feature type="transmembrane region" description="Helical" evidence="1">
    <location>
        <begin position="62"/>
        <end position="83"/>
    </location>
</feature>
<dbReference type="OrthoDB" id="2436837at2759"/>
<proteinExistence type="predicted"/>
<feature type="transmembrane region" description="Helical" evidence="1">
    <location>
        <begin position="20"/>
        <end position="42"/>
    </location>
</feature>
<reference evidence="2" key="1">
    <citation type="journal article" date="2020" name="Fungal Divers.">
        <title>Resolving the Mortierellaceae phylogeny through synthesis of multi-gene phylogenetics and phylogenomics.</title>
        <authorList>
            <person name="Vandepol N."/>
            <person name="Liber J."/>
            <person name="Desiro A."/>
            <person name="Na H."/>
            <person name="Kennedy M."/>
            <person name="Barry K."/>
            <person name="Grigoriev I.V."/>
            <person name="Miller A.N."/>
            <person name="O'Donnell K."/>
            <person name="Stajich J.E."/>
            <person name="Bonito G."/>
        </authorList>
    </citation>
    <scope>NUCLEOTIDE SEQUENCE</scope>
    <source>
        <strain evidence="2">NRRL 6426</strain>
    </source>
</reference>
<evidence type="ECO:0000313" key="2">
    <source>
        <dbReference type="EMBL" id="KAF9152802.1"/>
    </source>
</evidence>
<keyword evidence="1" id="KW-1133">Transmembrane helix</keyword>
<dbReference type="AlphaFoldDB" id="A0A9P5VCY6"/>
<keyword evidence="1" id="KW-0812">Transmembrane</keyword>